<evidence type="ECO:0000313" key="1">
    <source>
        <dbReference type="EMBL" id="QTL98825.1"/>
    </source>
</evidence>
<dbReference type="KEGG" id="ifn:GM661_13060"/>
<evidence type="ECO:0000313" key="2">
    <source>
        <dbReference type="Proteomes" id="UP000665020"/>
    </source>
</evidence>
<dbReference type="Pfam" id="PF10670">
    <property type="entry name" value="DUF4198"/>
    <property type="match status" value="1"/>
</dbReference>
<reference evidence="1" key="1">
    <citation type="submission" date="2019-12" db="EMBL/GenBank/DDBJ databases">
        <authorList>
            <person name="zhang j."/>
            <person name="sun C.M."/>
        </authorList>
    </citation>
    <scope>NUCLEOTIDE SEQUENCE</scope>
    <source>
        <strain evidence="1">NS-1</strain>
    </source>
</reference>
<protein>
    <submittedName>
        <fullName evidence="1">DUF4198 domain-containing protein</fullName>
    </submittedName>
</protein>
<keyword evidence="2" id="KW-1185">Reference proteome</keyword>
<dbReference type="Proteomes" id="UP000665020">
    <property type="component" value="Chromosome"/>
</dbReference>
<name>A0A8A7KFG1_9FIRM</name>
<organism evidence="1 2">
    <name type="scientific">Iocasia fonsfrigidae</name>
    <dbReference type="NCBI Taxonomy" id="2682810"/>
    <lineage>
        <taxon>Bacteria</taxon>
        <taxon>Bacillati</taxon>
        <taxon>Bacillota</taxon>
        <taxon>Clostridia</taxon>
        <taxon>Halanaerobiales</taxon>
        <taxon>Halanaerobiaceae</taxon>
        <taxon>Iocasia</taxon>
    </lineage>
</organism>
<dbReference type="AlphaFoldDB" id="A0A8A7KFG1"/>
<dbReference type="EMBL" id="CP046640">
    <property type="protein sequence ID" value="QTL98825.1"/>
    <property type="molecule type" value="Genomic_DNA"/>
</dbReference>
<gene>
    <name evidence="1" type="ORF">GM661_13060</name>
</gene>
<dbReference type="InterPro" id="IPR019613">
    <property type="entry name" value="DUF4198"/>
</dbReference>
<accession>A0A8A7KFG1</accession>
<dbReference type="RefSeq" id="WP_230867222.1">
    <property type="nucleotide sequence ID" value="NZ_CP046640.1"/>
</dbReference>
<proteinExistence type="predicted"/>
<sequence>MNMIKKGKIGIVWGLLLAMFFLFSGFVSAHSLWINSTDYAPSFYEKFGGMSKIYFGWGHRYPVADFPDVKGFKEISLFNEELGKKEIAPGEGGFLATSLSFEKPGFYTVYAAKKPGFYTMHVDNGKIHHKLGPKSGLKGVILSNYYEQYAKCLISVGETNDDSFAKPIGQKLEIIPLDNPYKFNASNGQFLRVKVLFDGKPAKFCKLYATYSGFSSSDDFAYATTTSSDGIAKIRITHWGPWLLKAQMKLPPEGEMSTKCNTLSYTATLTFEIP</sequence>